<proteinExistence type="predicted"/>
<evidence type="ECO:0000259" key="1">
    <source>
        <dbReference type="SMART" id="SM00842"/>
    </source>
</evidence>
<dbReference type="InterPro" id="IPR043129">
    <property type="entry name" value="ATPase_NBD"/>
</dbReference>
<dbReference type="Pfam" id="PF11104">
    <property type="entry name" value="PilM_2"/>
    <property type="match status" value="2"/>
</dbReference>
<dbReference type="Gene3D" id="3.30.420.40">
    <property type="match status" value="2"/>
</dbReference>
<reference evidence="2 3" key="1">
    <citation type="submission" date="2017-09" db="EMBL/GenBank/DDBJ databases">
        <title>Depth-based differentiation of microbial function through sediment-hosted aquifers and enrichment of novel symbionts in the deep terrestrial subsurface.</title>
        <authorList>
            <person name="Probst A.J."/>
            <person name="Ladd B."/>
            <person name="Jarett J.K."/>
            <person name="Geller-Mcgrath D.E."/>
            <person name="Sieber C.M."/>
            <person name="Emerson J.B."/>
            <person name="Anantharaman K."/>
            <person name="Thomas B.C."/>
            <person name="Malmstrom R."/>
            <person name="Stieglmeier M."/>
            <person name="Klingl A."/>
            <person name="Woyke T."/>
            <person name="Ryan C.M."/>
            <person name="Banfield J.F."/>
        </authorList>
    </citation>
    <scope>NUCLEOTIDE SEQUENCE [LARGE SCALE GENOMIC DNA]</scope>
    <source>
        <strain evidence="2">CG10_big_fil_rev_8_21_14_0_10_50_16</strain>
    </source>
</reference>
<organism evidence="2 3">
    <name type="scientific">Candidatus Uhrbacteria bacterium CG10_big_fil_rev_8_21_14_0_10_50_16</name>
    <dbReference type="NCBI Taxonomy" id="1975039"/>
    <lineage>
        <taxon>Bacteria</taxon>
        <taxon>Candidatus Uhriibacteriota</taxon>
    </lineage>
</organism>
<evidence type="ECO:0000313" key="3">
    <source>
        <dbReference type="Proteomes" id="UP000230084"/>
    </source>
</evidence>
<dbReference type="SUPFAM" id="SSF53067">
    <property type="entry name" value="Actin-like ATPase domain"/>
    <property type="match status" value="2"/>
</dbReference>
<dbReference type="CDD" id="cd24049">
    <property type="entry name" value="ASKHA_NBD_PilM"/>
    <property type="match status" value="1"/>
</dbReference>
<comment type="caution">
    <text evidence="2">The sequence shown here is derived from an EMBL/GenBank/DDBJ whole genome shotgun (WGS) entry which is preliminary data.</text>
</comment>
<dbReference type="GO" id="GO:0051301">
    <property type="term" value="P:cell division"/>
    <property type="evidence" value="ECO:0007669"/>
    <property type="project" value="InterPro"/>
</dbReference>
<dbReference type="InterPro" id="IPR050696">
    <property type="entry name" value="FtsA/MreB"/>
</dbReference>
<dbReference type="InterPro" id="IPR005883">
    <property type="entry name" value="PilM"/>
</dbReference>
<dbReference type="SMART" id="SM00842">
    <property type="entry name" value="FtsA"/>
    <property type="match status" value="1"/>
</dbReference>
<accession>A0A2H0RMM9</accession>
<name>A0A2H0RMM9_9BACT</name>
<dbReference type="Proteomes" id="UP000230084">
    <property type="component" value="Unassembled WGS sequence"/>
</dbReference>
<sequence>MSLFAKKEERFVGIDIGAGGIKLVELLYEHGAYKLMTYGSTSRMADVVDTALTDVPKEAVDHIKELIKQAGVESTHVIASLPVHSVFSSIIAIPDVKNPVETRALVERQAGKLMPLPVDQMVIDFQILDRVGRENTSILDADVAASKQAKITTSSIADKNVRVLITGAEKKMVQTYTQIFQDAGLDLASLETEPFALIRSLIGNDKSPIMVLDVGAFRTNMTIVEEGIPFLNRSIKVGGAMVTREIAKQMGIAVEEAEQMKQDLHTENGDVPKAVVDLFQPIVNEISYAMELFAKSKLSDKDRVEKVILTGGSALLLGLDTFLTEKLNVRTFVGDPWARVQINEAMRPMLEEIGPRFSVALGLAMHAAKGAPVEVKKDSKSKKQ</sequence>
<feature type="domain" description="SHS2" evidence="1">
    <location>
        <begin position="11"/>
        <end position="201"/>
    </location>
</feature>
<dbReference type="EMBL" id="PCYM01000001">
    <property type="protein sequence ID" value="PIR47809.1"/>
    <property type="molecule type" value="Genomic_DNA"/>
</dbReference>
<dbReference type="PIRSF" id="PIRSF019169">
    <property type="entry name" value="PilM"/>
    <property type="match status" value="1"/>
</dbReference>
<dbReference type="PANTHER" id="PTHR32432:SF3">
    <property type="entry name" value="ETHANOLAMINE UTILIZATION PROTEIN EUTJ"/>
    <property type="match status" value="1"/>
</dbReference>
<gene>
    <name evidence="2" type="ORF">COV06_00180</name>
</gene>
<dbReference type="Gene3D" id="3.30.1490.300">
    <property type="match status" value="1"/>
</dbReference>
<dbReference type="AlphaFoldDB" id="A0A2H0RMM9"/>
<protein>
    <recommendedName>
        <fullName evidence="1">SHS2 domain-containing protein</fullName>
    </recommendedName>
</protein>
<dbReference type="InterPro" id="IPR003494">
    <property type="entry name" value="SHS2_FtsA"/>
</dbReference>
<evidence type="ECO:0000313" key="2">
    <source>
        <dbReference type="EMBL" id="PIR47809.1"/>
    </source>
</evidence>
<dbReference type="PANTHER" id="PTHR32432">
    <property type="entry name" value="CELL DIVISION PROTEIN FTSA-RELATED"/>
    <property type="match status" value="1"/>
</dbReference>